<comment type="subcellular location">
    <subcellularLocation>
        <location evidence="1">Membrane</location>
    </subcellularLocation>
</comment>
<keyword evidence="2" id="KW-0812">Transmembrane</keyword>
<evidence type="ECO:0000259" key="5">
    <source>
        <dbReference type="Pfam" id="PF01094"/>
    </source>
</evidence>
<evidence type="ECO:0000313" key="7">
    <source>
        <dbReference type="Proteomes" id="UP000826234"/>
    </source>
</evidence>
<reference evidence="6 7" key="1">
    <citation type="journal article" date="2022" name="Gigascience">
        <title>A chromosome-level genome assembly and annotation of the desert horned lizard, Phrynosoma platyrhinos, provides insight into chromosomal rearrangements among reptiles.</title>
        <authorList>
            <person name="Koochekian N."/>
            <person name="Ascanio A."/>
            <person name="Farleigh K."/>
            <person name="Card D.C."/>
            <person name="Schield D.R."/>
            <person name="Castoe T.A."/>
            <person name="Jezkova T."/>
        </authorList>
    </citation>
    <scope>NUCLEOTIDE SEQUENCE [LARGE SCALE GENOMIC DNA]</scope>
    <source>
        <strain evidence="6">NK-2021</strain>
    </source>
</reference>
<keyword evidence="3" id="KW-1133">Transmembrane helix</keyword>
<organism evidence="6 7">
    <name type="scientific">Phrynosoma platyrhinos</name>
    <name type="common">Desert horned lizard</name>
    <dbReference type="NCBI Taxonomy" id="52577"/>
    <lineage>
        <taxon>Eukaryota</taxon>
        <taxon>Metazoa</taxon>
        <taxon>Chordata</taxon>
        <taxon>Craniata</taxon>
        <taxon>Vertebrata</taxon>
        <taxon>Euteleostomi</taxon>
        <taxon>Lepidosauria</taxon>
        <taxon>Squamata</taxon>
        <taxon>Bifurcata</taxon>
        <taxon>Unidentata</taxon>
        <taxon>Episquamata</taxon>
        <taxon>Toxicofera</taxon>
        <taxon>Iguania</taxon>
        <taxon>Phrynosomatidae</taxon>
        <taxon>Phrynosomatinae</taxon>
        <taxon>Phrynosoma</taxon>
    </lineage>
</organism>
<gene>
    <name evidence="6" type="ORF">JD844_001056</name>
</gene>
<accession>A0ABQ7T912</accession>
<comment type="caution">
    <text evidence="6">The sequence shown here is derived from an EMBL/GenBank/DDBJ whole genome shotgun (WGS) entry which is preliminary data.</text>
</comment>
<evidence type="ECO:0000256" key="2">
    <source>
        <dbReference type="ARBA" id="ARBA00022692"/>
    </source>
</evidence>
<evidence type="ECO:0000256" key="1">
    <source>
        <dbReference type="ARBA" id="ARBA00004370"/>
    </source>
</evidence>
<evidence type="ECO:0000313" key="6">
    <source>
        <dbReference type="EMBL" id="KAH0626217.1"/>
    </source>
</evidence>
<dbReference type="EMBL" id="JAIPUX010000521">
    <property type="protein sequence ID" value="KAH0626217.1"/>
    <property type="molecule type" value="Genomic_DNA"/>
</dbReference>
<evidence type="ECO:0000256" key="3">
    <source>
        <dbReference type="ARBA" id="ARBA00022989"/>
    </source>
</evidence>
<dbReference type="InterPro" id="IPR000068">
    <property type="entry name" value="GPCR_3_Ca_sens_rcpt-rel"/>
</dbReference>
<dbReference type="InterPro" id="IPR028082">
    <property type="entry name" value="Peripla_BP_I"/>
</dbReference>
<dbReference type="PANTHER" id="PTHR24061:SF599">
    <property type="entry name" value="G-PROTEIN COUPLED RECEPTORS FAMILY 3 PROFILE DOMAIN-CONTAINING PROTEIN"/>
    <property type="match status" value="1"/>
</dbReference>
<proteinExistence type="predicted"/>
<name>A0ABQ7T912_PHRPL</name>
<dbReference type="Gene3D" id="3.40.50.2300">
    <property type="match status" value="2"/>
</dbReference>
<dbReference type="InterPro" id="IPR001828">
    <property type="entry name" value="ANF_lig-bd_rcpt"/>
</dbReference>
<dbReference type="Pfam" id="PF01094">
    <property type="entry name" value="ANF_receptor"/>
    <property type="match status" value="1"/>
</dbReference>
<keyword evidence="7" id="KW-1185">Reference proteome</keyword>
<keyword evidence="4" id="KW-0472">Membrane</keyword>
<sequence length="288" mass="33340">MKQLPSFYRMATNEDSQHRGMISLLKHFGWMWVGLFVGDDESGESFLVTMEFLFFRNGICSAFTKRIPSQNYFDNDKKQNSISHEIYQFFKFPKCRIFVIHGNTENFMWLWYFTAAGDTNNRMFGKVWITTAHINVIAGVNRYLDLQMLQGTICFMVHSNEPLGFQEFVQNLQPDWTQADDFLKEFWELAFDCSVPDPGMPYKVSGTCTGKERMETLYGPLFEIHMTGHSYGIYNAVYAVAHALHSFYLSKSNQRARVGDRNELQDLRPWQVSSGEINGIISLIGTKL</sequence>
<dbReference type="SUPFAM" id="SSF53822">
    <property type="entry name" value="Periplasmic binding protein-like I"/>
    <property type="match status" value="1"/>
</dbReference>
<protein>
    <recommendedName>
        <fullName evidence="5">Receptor ligand binding region domain-containing protein</fullName>
    </recommendedName>
</protein>
<dbReference type="Proteomes" id="UP000826234">
    <property type="component" value="Unassembled WGS sequence"/>
</dbReference>
<dbReference type="PANTHER" id="PTHR24061">
    <property type="entry name" value="CALCIUM-SENSING RECEPTOR-RELATED"/>
    <property type="match status" value="1"/>
</dbReference>
<feature type="domain" description="Receptor ligand binding region" evidence="5">
    <location>
        <begin position="3"/>
        <end position="271"/>
    </location>
</feature>
<evidence type="ECO:0000256" key="4">
    <source>
        <dbReference type="ARBA" id="ARBA00023136"/>
    </source>
</evidence>